<keyword evidence="3" id="KW-1003">Cell membrane</keyword>
<evidence type="ECO:0000256" key="11">
    <source>
        <dbReference type="ARBA" id="ARBA00023136"/>
    </source>
</evidence>
<reference evidence="16 17" key="1">
    <citation type="submission" date="2018-02" db="EMBL/GenBank/DDBJ databases">
        <title>The draft genome of Sphingobacterium gobiense H7.</title>
        <authorList>
            <person name="Li L."/>
            <person name="Liu L."/>
            <person name="Zhang X."/>
            <person name="Wang T."/>
            <person name="Liang L."/>
        </authorList>
    </citation>
    <scope>NUCLEOTIDE SEQUENCE [LARGE SCALE GENOMIC DNA]</scope>
    <source>
        <strain evidence="16 17">ACCC 05757</strain>
    </source>
</reference>
<keyword evidence="2" id="KW-0813">Transport</keyword>
<keyword evidence="11 12" id="KW-0472">Membrane</keyword>
<evidence type="ECO:0000256" key="1">
    <source>
        <dbReference type="ARBA" id="ARBA00004651"/>
    </source>
</evidence>
<dbReference type="RefSeq" id="WP_105724531.1">
    <property type="nucleotide sequence ID" value="NZ_PVBS01000001.1"/>
</dbReference>
<evidence type="ECO:0000259" key="13">
    <source>
        <dbReference type="PROSITE" id="PS50893"/>
    </source>
</evidence>
<feature type="transmembrane region" description="Helical" evidence="12">
    <location>
        <begin position="195"/>
        <end position="216"/>
    </location>
</feature>
<dbReference type="CDD" id="cd18570">
    <property type="entry name" value="ABC_6TM_PCAT1_LagD_like"/>
    <property type="match status" value="1"/>
</dbReference>
<dbReference type="SUPFAM" id="SSF52540">
    <property type="entry name" value="P-loop containing nucleoside triphosphate hydrolases"/>
    <property type="match status" value="1"/>
</dbReference>
<evidence type="ECO:0000256" key="6">
    <source>
        <dbReference type="ARBA" id="ARBA00022741"/>
    </source>
</evidence>
<dbReference type="Pfam" id="PF03412">
    <property type="entry name" value="Peptidase_C39"/>
    <property type="match status" value="1"/>
</dbReference>
<dbReference type="NCBIfam" id="TIGR01193">
    <property type="entry name" value="bacteriocin_ABC"/>
    <property type="match status" value="1"/>
</dbReference>
<dbReference type="PANTHER" id="PTHR43394:SF1">
    <property type="entry name" value="ATP-BINDING CASSETTE SUB-FAMILY B MEMBER 10, MITOCHONDRIAL"/>
    <property type="match status" value="1"/>
</dbReference>
<organism evidence="16 17">
    <name type="scientific">Sphingobacterium gobiense</name>
    <dbReference type="NCBI Taxonomy" id="1382456"/>
    <lineage>
        <taxon>Bacteria</taxon>
        <taxon>Pseudomonadati</taxon>
        <taxon>Bacteroidota</taxon>
        <taxon>Sphingobacteriia</taxon>
        <taxon>Sphingobacteriales</taxon>
        <taxon>Sphingobacteriaceae</taxon>
        <taxon>Sphingobacterium</taxon>
    </lineage>
</organism>
<proteinExistence type="predicted"/>
<dbReference type="InterPro" id="IPR003439">
    <property type="entry name" value="ABC_transporter-like_ATP-bd"/>
</dbReference>
<dbReference type="GO" id="GO:0008234">
    <property type="term" value="F:cysteine-type peptidase activity"/>
    <property type="evidence" value="ECO:0007669"/>
    <property type="project" value="InterPro"/>
</dbReference>
<dbReference type="GO" id="GO:0006508">
    <property type="term" value="P:proteolysis"/>
    <property type="evidence" value="ECO:0007669"/>
    <property type="project" value="UniProtKB-KW"/>
</dbReference>
<evidence type="ECO:0000256" key="2">
    <source>
        <dbReference type="ARBA" id="ARBA00022448"/>
    </source>
</evidence>
<dbReference type="GO" id="GO:0005886">
    <property type="term" value="C:plasma membrane"/>
    <property type="evidence" value="ECO:0007669"/>
    <property type="project" value="UniProtKB-SubCell"/>
</dbReference>
<dbReference type="Gene3D" id="3.40.50.300">
    <property type="entry name" value="P-loop containing nucleotide triphosphate hydrolases"/>
    <property type="match status" value="1"/>
</dbReference>
<evidence type="ECO:0000256" key="10">
    <source>
        <dbReference type="ARBA" id="ARBA00022989"/>
    </source>
</evidence>
<protein>
    <submittedName>
        <fullName evidence="16">Peptidase C39</fullName>
    </submittedName>
</protein>
<dbReference type="FunFam" id="3.40.50.300:FF:000299">
    <property type="entry name" value="ABC transporter ATP-binding protein/permease"/>
    <property type="match status" value="1"/>
</dbReference>
<dbReference type="InterPro" id="IPR017871">
    <property type="entry name" value="ABC_transporter-like_CS"/>
</dbReference>
<dbReference type="InterPro" id="IPR005074">
    <property type="entry name" value="Peptidase_C39"/>
</dbReference>
<keyword evidence="7" id="KW-0378">Hydrolase</keyword>
<evidence type="ECO:0000256" key="4">
    <source>
        <dbReference type="ARBA" id="ARBA00022670"/>
    </source>
</evidence>
<keyword evidence="8" id="KW-0067">ATP-binding</keyword>
<keyword evidence="6" id="KW-0547">Nucleotide-binding</keyword>
<dbReference type="PROSITE" id="PS50990">
    <property type="entry name" value="PEPTIDASE_C39"/>
    <property type="match status" value="1"/>
</dbReference>
<feature type="domain" description="ABC transmembrane type-1" evidence="14">
    <location>
        <begin position="165"/>
        <end position="444"/>
    </location>
</feature>
<evidence type="ECO:0000256" key="9">
    <source>
        <dbReference type="ARBA" id="ARBA00022967"/>
    </source>
</evidence>
<feature type="transmembrane region" description="Helical" evidence="12">
    <location>
        <begin position="161"/>
        <end position="183"/>
    </location>
</feature>
<dbReference type="Gene3D" id="1.20.1560.10">
    <property type="entry name" value="ABC transporter type 1, transmembrane domain"/>
    <property type="match status" value="1"/>
</dbReference>
<dbReference type="InterPro" id="IPR011527">
    <property type="entry name" value="ABC1_TM_dom"/>
</dbReference>
<dbReference type="InterPro" id="IPR005897">
    <property type="entry name" value="Pept_C39_ABC_bacteriocin"/>
</dbReference>
<evidence type="ECO:0000256" key="8">
    <source>
        <dbReference type="ARBA" id="ARBA00022840"/>
    </source>
</evidence>
<dbReference type="Pfam" id="PF00005">
    <property type="entry name" value="ABC_tran"/>
    <property type="match status" value="1"/>
</dbReference>
<gene>
    <name evidence="16" type="ORF">C5749_07715</name>
</gene>
<feature type="transmembrane region" description="Helical" evidence="12">
    <location>
        <begin position="391"/>
        <end position="413"/>
    </location>
</feature>
<evidence type="ECO:0000256" key="12">
    <source>
        <dbReference type="SAM" id="Phobius"/>
    </source>
</evidence>
<keyword evidence="4" id="KW-0645">Protease</keyword>
<dbReference type="CDD" id="cd02418">
    <property type="entry name" value="Peptidase_C39B"/>
    <property type="match status" value="1"/>
</dbReference>
<keyword evidence="9" id="KW-1278">Translocase</keyword>
<evidence type="ECO:0000259" key="15">
    <source>
        <dbReference type="PROSITE" id="PS50990"/>
    </source>
</evidence>
<dbReference type="Gene3D" id="3.90.70.10">
    <property type="entry name" value="Cysteine proteinases"/>
    <property type="match status" value="1"/>
</dbReference>
<accession>A0A2S9JUX6</accession>
<dbReference type="GO" id="GO:0005524">
    <property type="term" value="F:ATP binding"/>
    <property type="evidence" value="ECO:0007669"/>
    <property type="project" value="UniProtKB-KW"/>
</dbReference>
<dbReference type="InterPro" id="IPR036640">
    <property type="entry name" value="ABC1_TM_sf"/>
</dbReference>
<comment type="caution">
    <text evidence="16">The sequence shown here is derived from an EMBL/GenBank/DDBJ whole genome shotgun (WGS) entry which is preliminary data.</text>
</comment>
<dbReference type="EMBL" id="PVBS01000001">
    <property type="protein sequence ID" value="PRD57082.1"/>
    <property type="molecule type" value="Genomic_DNA"/>
</dbReference>
<dbReference type="PROSITE" id="PS00211">
    <property type="entry name" value="ABC_TRANSPORTER_1"/>
    <property type="match status" value="1"/>
</dbReference>
<dbReference type="SMART" id="SM00382">
    <property type="entry name" value="AAA"/>
    <property type="match status" value="1"/>
</dbReference>
<feature type="transmembrane region" description="Helical" evidence="12">
    <location>
        <begin position="301"/>
        <end position="319"/>
    </location>
</feature>
<evidence type="ECO:0000256" key="5">
    <source>
        <dbReference type="ARBA" id="ARBA00022692"/>
    </source>
</evidence>
<dbReference type="PANTHER" id="PTHR43394">
    <property type="entry name" value="ATP-DEPENDENT PERMEASE MDL1, MITOCHONDRIAL"/>
    <property type="match status" value="1"/>
</dbReference>
<dbReference type="Proteomes" id="UP000238642">
    <property type="component" value="Unassembled WGS sequence"/>
</dbReference>
<name>A0A2S9JUX6_9SPHI</name>
<dbReference type="GO" id="GO:0015421">
    <property type="term" value="F:ABC-type oligopeptide transporter activity"/>
    <property type="evidence" value="ECO:0007669"/>
    <property type="project" value="TreeGrafter"/>
</dbReference>
<keyword evidence="10 12" id="KW-1133">Transmembrane helix</keyword>
<dbReference type="Pfam" id="PF00664">
    <property type="entry name" value="ABC_membrane"/>
    <property type="match status" value="1"/>
</dbReference>
<keyword evidence="5 12" id="KW-0812">Transmembrane</keyword>
<dbReference type="InterPro" id="IPR027417">
    <property type="entry name" value="P-loop_NTPase"/>
</dbReference>
<dbReference type="SUPFAM" id="SSF90123">
    <property type="entry name" value="ABC transporter transmembrane region"/>
    <property type="match status" value="1"/>
</dbReference>
<feature type="domain" description="ABC transporter" evidence="13">
    <location>
        <begin position="477"/>
        <end position="712"/>
    </location>
</feature>
<dbReference type="GO" id="GO:0016887">
    <property type="term" value="F:ATP hydrolysis activity"/>
    <property type="evidence" value="ECO:0007669"/>
    <property type="project" value="InterPro"/>
</dbReference>
<dbReference type="PROSITE" id="PS50929">
    <property type="entry name" value="ABC_TM1F"/>
    <property type="match status" value="1"/>
</dbReference>
<keyword evidence="17" id="KW-1185">Reference proteome</keyword>
<feature type="domain" description="Peptidase C39" evidence="15">
    <location>
        <begin position="8"/>
        <end position="132"/>
    </location>
</feature>
<dbReference type="AlphaFoldDB" id="A0A2S9JUX6"/>
<feature type="transmembrane region" description="Helical" evidence="12">
    <location>
        <begin position="272"/>
        <end position="295"/>
    </location>
</feature>
<feature type="transmembrane region" description="Helical" evidence="12">
    <location>
        <begin position="419"/>
        <end position="438"/>
    </location>
</feature>
<dbReference type="InterPro" id="IPR039421">
    <property type="entry name" value="Type_1_exporter"/>
</dbReference>
<sequence>MAKITVKQHDLTDCGAACLASVARHYRLNLPLARIRQYASTDKTGTNLLGLIEAAEKLGFSVKGVKCPWETLPNVPLPAIAHVVTEQGLHHYVVVYRYRKSSIEVMDPADGRLHRLSHANFKSQWTGVLLLMAPAEPFSPGNKKVSVVTRFRFLLRPHGKIMLQVLVGAACYTLLGLTTSIFLQKIVDEVLPGGNLNLLNLMGIIMVVLLLLQTFINHAKTQLTIKTGQHIDARLMLGYYKHLLRLPQRFFDTMRTGELISRINDAVKIRTFINDALITFAVNGLIIVFSFALLFSYYWKLAFVALLVIPVYALIYYCSNRINRKTQRKVMERSAEVESQLVESINAVGTVKRFGLEDYANLKTESRFIRMLDTFYRSSMNALWISNSGQFISSLLTIVVLWAGSVFVLNTQLTPGELLSFYSIIGYFTAPALGLIGINRTIQDALIAADRLFEIMDLEQEEAEKKALLMPEMVDDIRFKDVHFRYGTQVTVFSGLNLVIPKGKLTAVVGESGCGKTTLLSLLQGIYPVSDGSINIGQFDIRYLAHESLRRVVSVVPQQIDLFAGNVIDNIAVGEPEPDMRRVMQVCTDLGMTDFIERLPTGFRTDIGENGVLLSGGQRQRIAIARAIYRNPEILILDEATSSLDPAAEQHIQETLLQLRDRGKTIILIAHRLNTVRLADKIVVMQDGAVIEEGGHRELLTSKGVYYQLWRQHVPELAD</sequence>
<evidence type="ECO:0000313" key="17">
    <source>
        <dbReference type="Proteomes" id="UP000238642"/>
    </source>
</evidence>
<evidence type="ECO:0000256" key="7">
    <source>
        <dbReference type="ARBA" id="ARBA00022801"/>
    </source>
</evidence>
<comment type="subcellular location">
    <subcellularLocation>
        <location evidence="1">Cell membrane</location>
        <topology evidence="1">Multi-pass membrane protein</topology>
    </subcellularLocation>
</comment>
<dbReference type="GO" id="GO:0043214">
    <property type="term" value="F:ABC-type bacteriocin transporter activity"/>
    <property type="evidence" value="ECO:0007669"/>
    <property type="project" value="InterPro"/>
</dbReference>
<evidence type="ECO:0000313" key="16">
    <source>
        <dbReference type="EMBL" id="PRD57082.1"/>
    </source>
</evidence>
<dbReference type="PROSITE" id="PS50893">
    <property type="entry name" value="ABC_TRANSPORTER_2"/>
    <property type="match status" value="1"/>
</dbReference>
<evidence type="ECO:0000259" key="14">
    <source>
        <dbReference type="PROSITE" id="PS50929"/>
    </source>
</evidence>
<evidence type="ECO:0000256" key="3">
    <source>
        <dbReference type="ARBA" id="ARBA00022475"/>
    </source>
</evidence>
<dbReference type="OrthoDB" id="9760358at2"/>
<dbReference type="InterPro" id="IPR003593">
    <property type="entry name" value="AAA+_ATPase"/>
</dbReference>